<dbReference type="Proteomes" id="UP000000763">
    <property type="component" value="Chromosome 8"/>
</dbReference>
<dbReference type="KEGG" id="dosa:Os08g0520700"/>
<reference evidence="2" key="7">
    <citation type="submission" date="2012-08" db="EMBL/GenBank/DDBJ databases">
        <title>Oryza sativa nipponbare(GA3) genomic DNA, chromosome 8.</title>
        <authorList>
            <consortium name="IRGSP(International Rice Genome Sequencing Project)"/>
        </authorList>
    </citation>
    <scope>NUCLEOTIDE SEQUENCE</scope>
</reference>
<evidence type="ECO:0000313" key="1">
    <source>
        <dbReference type="EMBL" id="BAD10443.1"/>
    </source>
</evidence>
<organism evidence="1 3">
    <name type="scientific">Oryza sativa subsp. japonica</name>
    <name type="common">Rice</name>
    <dbReference type="NCBI Taxonomy" id="39947"/>
    <lineage>
        <taxon>Eukaryota</taxon>
        <taxon>Viridiplantae</taxon>
        <taxon>Streptophyta</taxon>
        <taxon>Embryophyta</taxon>
        <taxon>Tracheophyta</taxon>
        <taxon>Spermatophyta</taxon>
        <taxon>Magnoliopsida</taxon>
        <taxon>Liliopsida</taxon>
        <taxon>Poales</taxon>
        <taxon>Poaceae</taxon>
        <taxon>BOP clade</taxon>
        <taxon>Oryzoideae</taxon>
        <taxon>Oryzeae</taxon>
        <taxon>Oryzinae</taxon>
        <taxon>Oryza</taxon>
        <taxon>Oryza sativa</taxon>
    </lineage>
</organism>
<reference evidence="2" key="5">
    <citation type="journal article" date="2008" name="Nucleic Acids Res.">
        <title>The Rice Annotation Project Database (RAP-DB): 2008 update.</title>
        <authorList>
            <consortium name="The Rice Annotation Project (RAP)"/>
            <person name="Tanaka T."/>
            <person name="Antonio B.A."/>
            <person name="Kikuchi S."/>
            <person name="Matsumoto T."/>
            <person name="Nagamura Y."/>
            <person name="Numa H."/>
            <person name="Sakai H."/>
            <person name="Wu J."/>
            <person name="Itoh T."/>
            <person name="Sasaki T."/>
            <person name="Aono R."/>
            <person name="Fujii Y."/>
            <person name="Habara T."/>
            <person name="Harada E."/>
            <person name="Kanno M."/>
            <person name="Kawahara Y."/>
            <person name="Kawashima H."/>
            <person name="Kubooka H."/>
            <person name="Matsuya A."/>
            <person name="Nakaoka H."/>
            <person name="Saichi N."/>
            <person name="Sanbonmatsu R."/>
            <person name="Sato Y."/>
            <person name="Shinso Y."/>
            <person name="Suzuki M."/>
            <person name="Takeda J."/>
            <person name="Tanino M."/>
            <person name="Todokoro F."/>
            <person name="Yamaguchi K."/>
            <person name="Yamamoto N."/>
            <person name="Yamasaki C."/>
            <person name="Imanishi T."/>
            <person name="Okido T."/>
            <person name="Tada M."/>
            <person name="Ikeo K."/>
            <person name="Tateno Y."/>
            <person name="Gojobori T."/>
            <person name="Lin Y.C."/>
            <person name="Wei F.J."/>
            <person name="Hsing Y.I."/>
            <person name="Zhao Q."/>
            <person name="Han B."/>
            <person name="Kramer M.R."/>
            <person name="McCombie R.W."/>
            <person name="Lonsdale D."/>
            <person name="O'Donovan C.C."/>
            <person name="Whitfield E.J."/>
            <person name="Apweiler R."/>
            <person name="Koyanagi K.O."/>
            <person name="Khurana J.P."/>
            <person name="Raghuvanshi S."/>
            <person name="Singh N.K."/>
            <person name="Tyagi A.K."/>
            <person name="Haberer G."/>
            <person name="Fujisawa M."/>
            <person name="Hosokawa S."/>
            <person name="Ito Y."/>
            <person name="Ikawa H."/>
            <person name="Shibata M."/>
            <person name="Yamamoto M."/>
            <person name="Bruskiewich R.M."/>
            <person name="Hoen D.R."/>
            <person name="Bureau TE."/>
            <person name="Namiki N."/>
            <person name="Ohyanagi H."/>
            <person name="Sakai Y."/>
            <person name="Nobushima S."/>
            <person name="Sakata K."/>
            <person name="Barrero R.A."/>
            <person name="Sato Y."/>
            <person name="Souvorov A."/>
            <person name="Smith-White B."/>
            <person name="Tatusova T."/>
            <person name="An S."/>
            <person name="An G."/>
            <person name="OOta S."/>
            <person name="Fuks G."/>
            <person name="Messing J."/>
            <person name="Christie K.R."/>
            <person name="Lieberherr D."/>
            <person name="Kim H."/>
            <person name="Zuccolo A."/>
            <person name="Wing R.A."/>
            <person name="Nobuta K."/>
            <person name="Green P.J."/>
            <person name="Lu C."/>
            <person name="Meyers BC."/>
            <person name="Chaparro C."/>
            <person name="Piegu B."/>
            <person name="Panaud O."/>
            <person name="Echeverria M."/>
        </authorList>
    </citation>
    <scope>NUCLEOTIDE SEQUENCE</scope>
</reference>
<reference evidence="2" key="8">
    <citation type="submission" date="2012-08" db="EMBL/GenBank/DDBJ databases">
        <title>The Second Rice Annotation Project Meeting (RAP2).</title>
        <authorList>
            <consortium name="The Rice Annotation Project (RAP)"/>
        </authorList>
    </citation>
    <scope>NUCLEOTIDE SEQUENCE</scope>
</reference>
<accession>Q6YZV6</accession>
<dbReference type="AlphaFoldDB" id="Q6YZV6"/>
<evidence type="ECO:0000313" key="2">
    <source>
        <dbReference type="EMBL" id="BAH94388.1"/>
    </source>
</evidence>
<protein>
    <submittedName>
        <fullName evidence="2">Os08g0520700 protein</fullName>
    </submittedName>
</protein>
<reference evidence="1" key="1">
    <citation type="submission" date="2002-07" db="EMBL/GenBank/DDBJ databases">
        <title>Oryza sativa nipponbare(GA3) genomic DNA, chromosome 8, BAC clone:OJ1003_A09.</title>
        <authorList>
            <person name="Sasaki T."/>
            <person name="Matsumoto T."/>
            <person name="Katayose Y."/>
        </authorList>
    </citation>
    <scope>NUCLEOTIDE SEQUENCE</scope>
</reference>
<proteinExistence type="predicted"/>
<reference evidence="3" key="6">
    <citation type="journal article" date="2008" name="Nucleic Acids Res.">
        <title>The rice annotation project database (RAP-DB): 2008 update.</title>
        <authorList>
            <consortium name="The rice annotation project (RAP)"/>
        </authorList>
    </citation>
    <scope>GENOME REANNOTATION</scope>
    <source>
        <strain evidence="3">cv. Nipponbare</strain>
    </source>
</reference>
<evidence type="ECO:0000313" key="3">
    <source>
        <dbReference type="Proteomes" id="UP000000763"/>
    </source>
</evidence>
<dbReference type="EMBL" id="AP008214">
    <property type="protein sequence ID" value="BAH94388.1"/>
    <property type="molecule type" value="Genomic_DNA"/>
</dbReference>
<sequence length="84" mass="9594">MRRHGRGGEIWFKCSTLEPLTCELKMSRVGFCVGPSVSLGGEWSCTIRRGLAWARGVRRGSRSFSPRLYPHEEGEKRWRGRGEV</sequence>
<dbReference type="EMBL" id="AP005509">
    <property type="protein sequence ID" value="BAD10443.1"/>
    <property type="molecule type" value="Genomic_DNA"/>
</dbReference>
<reference evidence="2" key="4">
    <citation type="journal article" date="2007" name="Genome Res.">
        <title>Curated Genome Annotation of Oryza sativa ssp. japonica and Comparative Genome Analysis with Arabidopsis thaliana.</title>
        <authorList>
            <consortium name="The Rice Annotation Project (RAP)"/>
            <person name="Itoh T."/>
            <person name="Tanaka T."/>
            <person name="Barrero R.A."/>
            <person name="Yamasaki C."/>
            <person name="Fujii Y."/>
            <person name="Hilton P.B."/>
            <person name="Antonio B.A."/>
            <person name="Aono H."/>
            <person name="Apweiler R."/>
            <person name="Bruskiewich R."/>
            <person name="Bureau T."/>
            <person name="Burr F."/>
            <person name="Costa de Oliveira A."/>
            <person name="Fuks G."/>
            <person name="Habara T."/>
            <person name="Haberer G."/>
            <person name="Han B."/>
            <person name="Harada E."/>
            <person name="Hiraki A.T."/>
            <person name="Hirochika H."/>
            <person name="Hoen D."/>
            <person name="Hokari H."/>
            <person name="Hosokawa S."/>
            <person name="Hsing Y."/>
            <person name="Ikawa H."/>
            <person name="Ikeo K."/>
            <person name="Imanishi T."/>
            <person name="Ito Y."/>
            <person name="Jaiswal P."/>
            <person name="Kanno M."/>
            <person name="Kawahara Y."/>
            <person name="Kawamura T."/>
            <person name="Kawashima H."/>
            <person name="Khurana J.P."/>
            <person name="Kikuchi S."/>
            <person name="Komatsu S."/>
            <person name="Koyanagi K.O."/>
            <person name="Kubooka H."/>
            <person name="Lieberherr D."/>
            <person name="Lin Y.C."/>
            <person name="Lonsdale D."/>
            <person name="Matsumoto T."/>
            <person name="Matsuya A."/>
            <person name="McCombie W.R."/>
            <person name="Messing J."/>
            <person name="Miyao A."/>
            <person name="Mulder N."/>
            <person name="Nagamura Y."/>
            <person name="Nam J."/>
            <person name="Namiki N."/>
            <person name="Numa H."/>
            <person name="Nurimoto S."/>
            <person name="O'donovan C."/>
            <person name="Ohyanagi H."/>
            <person name="Okido T."/>
            <person name="Oota S."/>
            <person name="Osato N."/>
            <person name="Palmer L.E."/>
            <person name="Quetier F."/>
            <person name="Raghuvanshi S."/>
            <person name="Saichi N."/>
            <person name="Sakai H."/>
            <person name="Sakai Y."/>
            <person name="Sakata K."/>
            <person name="Sakurai T."/>
            <person name="Sato F."/>
            <person name="Sato Y."/>
            <person name="Schoof H."/>
            <person name="Seki M."/>
            <person name="Shibata M."/>
            <person name="Shimizu Y."/>
            <person name="Shinozaki K."/>
            <person name="Shinso Y."/>
            <person name="Singh N.K."/>
            <person name="Smith-White B."/>
            <person name="Takeda J."/>
            <person name="Tanino M."/>
            <person name="Tatusova T."/>
            <person name="Thongjuea S."/>
            <person name="Todokoro F."/>
            <person name="Tsugane M."/>
            <person name="Tyagi A.K."/>
            <person name="Vanavichit A."/>
            <person name="Wang A."/>
            <person name="Wing R.A."/>
            <person name="Yamaguchi K."/>
            <person name="Yamamoto M."/>
            <person name="Yamamoto N."/>
            <person name="Yu Y."/>
            <person name="Zhang H."/>
            <person name="Zhao Q."/>
            <person name="Higo K."/>
            <person name="Burr B."/>
            <person name="Gojobori T."/>
            <person name="Sasaki T."/>
        </authorList>
    </citation>
    <scope>NUCLEOTIDE SEQUENCE</scope>
</reference>
<reference evidence="2 3" key="2">
    <citation type="journal article" date="2005" name="Nature">
        <title>The map-based sequence of the rice genome.</title>
        <authorList>
            <consortium name="International rice genome sequencing project (IRGSP)"/>
            <person name="Matsumoto T."/>
            <person name="Wu J."/>
            <person name="Kanamori H."/>
            <person name="Katayose Y."/>
            <person name="Fujisawa M."/>
            <person name="Namiki N."/>
            <person name="Mizuno H."/>
            <person name="Yamamoto K."/>
            <person name="Antonio B.A."/>
            <person name="Baba T."/>
            <person name="Sakata K."/>
            <person name="Nagamura Y."/>
            <person name="Aoki H."/>
            <person name="Arikawa K."/>
            <person name="Arita K."/>
            <person name="Bito T."/>
            <person name="Chiden Y."/>
            <person name="Fujitsuka N."/>
            <person name="Fukunaka R."/>
            <person name="Hamada M."/>
            <person name="Harada C."/>
            <person name="Hayashi A."/>
            <person name="Hijishita S."/>
            <person name="Honda M."/>
            <person name="Hosokawa S."/>
            <person name="Ichikawa Y."/>
            <person name="Idonuma A."/>
            <person name="Iijima M."/>
            <person name="Ikeda M."/>
            <person name="Ikeno M."/>
            <person name="Ito K."/>
            <person name="Ito S."/>
            <person name="Ito T."/>
            <person name="Ito Y."/>
            <person name="Ito Y."/>
            <person name="Iwabuchi A."/>
            <person name="Kamiya K."/>
            <person name="Karasawa W."/>
            <person name="Kurita K."/>
            <person name="Katagiri S."/>
            <person name="Kikuta A."/>
            <person name="Kobayashi H."/>
            <person name="Kobayashi N."/>
            <person name="Machita K."/>
            <person name="Maehara T."/>
            <person name="Masukawa M."/>
            <person name="Mizubayashi T."/>
            <person name="Mukai Y."/>
            <person name="Nagasaki H."/>
            <person name="Nagata Y."/>
            <person name="Naito S."/>
            <person name="Nakashima M."/>
            <person name="Nakama Y."/>
            <person name="Nakamichi Y."/>
            <person name="Nakamura M."/>
            <person name="Meguro A."/>
            <person name="Negishi M."/>
            <person name="Ohta I."/>
            <person name="Ohta T."/>
            <person name="Okamoto M."/>
            <person name="Ono N."/>
            <person name="Saji S."/>
            <person name="Sakaguchi M."/>
            <person name="Sakai K."/>
            <person name="Shibata M."/>
            <person name="Shimokawa T."/>
            <person name="Song J."/>
            <person name="Takazaki Y."/>
            <person name="Terasawa K."/>
            <person name="Tsugane M."/>
            <person name="Tsuji K."/>
            <person name="Ueda S."/>
            <person name="Waki K."/>
            <person name="Yamagata H."/>
            <person name="Yamamoto M."/>
            <person name="Yamamoto S."/>
            <person name="Yamane H."/>
            <person name="Yoshiki S."/>
            <person name="Yoshihara R."/>
            <person name="Yukawa K."/>
            <person name="Zhong H."/>
            <person name="Yano M."/>
            <person name="Yuan Q."/>
            <person name="Ouyang S."/>
            <person name="Liu J."/>
            <person name="Jones K.M."/>
            <person name="Gansberger K."/>
            <person name="Moffat K."/>
            <person name="Hill J."/>
            <person name="Bera J."/>
            <person name="Fadrosh D."/>
            <person name="Jin S."/>
            <person name="Johri S."/>
            <person name="Kim M."/>
            <person name="Overton L."/>
            <person name="Reardon M."/>
            <person name="Tsitrin T."/>
            <person name="Vuong H."/>
            <person name="Weaver B."/>
            <person name="Ciecko A."/>
            <person name="Tallon L."/>
            <person name="Jackson J."/>
            <person name="Pai G."/>
            <person name="Aken S.V."/>
            <person name="Utterback T."/>
            <person name="Reidmuller S."/>
            <person name="Feldblyum T."/>
            <person name="Hsiao J."/>
            <person name="Zismann V."/>
            <person name="Iobst S."/>
            <person name="de Vazeille A.R."/>
            <person name="Buell C.R."/>
            <person name="Ying K."/>
            <person name="Li Y."/>
            <person name="Lu T."/>
            <person name="Huang Y."/>
            <person name="Zhao Q."/>
            <person name="Feng Q."/>
            <person name="Zhang L."/>
            <person name="Zhu J."/>
            <person name="Weng Q."/>
            <person name="Mu J."/>
            <person name="Lu Y."/>
            <person name="Fan D."/>
            <person name="Liu Y."/>
            <person name="Guan J."/>
            <person name="Zhang Y."/>
            <person name="Yu S."/>
            <person name="Liu X."/>
            <person name="Zhang Y."/>
            <person name="Hong G."/>
            <person name="Han B."/>
            <person name="Choisne N."/>
            <person name="Demange N."/>
            <person name="Orjeda G."/>
            <person name="Samain S."/>
            <person name="Cattolico L."/>
            <person name="Pelletier E."/>
            <person name="Couloux A."/>
            <person name="Segurens B."/>
            <person name="Wincker P."/>
            <person name="D'Hont A."/>
            <person name="Scarpelli C."/>
            <person name="Weissenbach J."/>
            <person name="Salanoubat M."/>
            <person name="Quetier F."/>
            <person name="Yu Y."/>
            <person name="Kim H.R."/>
            <person name="Rambo T."/>
            <person name="Currie J."/>
            <person name="Collura K."/>
            <person name="Luo M."/>
            <person name="Yang T."/>
            <person name="Ammiraju J.S.S."/>
            <person name="Engler F."/>
            <person name="Soderlund C."/>
            <person name="Wing R.A."/>
            <person name="Palmer L.E."/>
            <person name="de la Bastide M."/>
            <person name="Spiegel L."/>
            <person name="Nascimento L."/>
            <person name="Zutavern T."/>
            <person name="O'Shaughnessy A."/>
            <person name="Dike S."/>
            <person name="Dedhia N."/>
            <person name="Preston R."/>
            <person name="Balija V."/>
            <person name="McCombie W.R."/>
            <person name="Chow T."/>
            <person name="Chen H."/>
            <person name="Chung M."/>
            <person name="Chen C."/>
            <person name="Shaw J."/>
            <person name="Wu H."/>
            <person name="Hsiao K."/>
            <person name="Chao Y."/>
            <person name="Chu M."/>
            <person name="Cheng C."/>
            <person name="Hour A."/>
            <person name="Lee P."/>
            <person name="Lin S."/>
            <person name="Lin Y."/>
            <person name="Liou J."/>
            <person name="Liu S."/>
            <person name="Hsing Y."/>
            <person name="Raghuvanshi S."/>
            <person name="Mohanty A."/>
            <person name="Bharti A.K."/>
            <person name="Gaur A."/>
            <person name="Gupta V."/>
            <person name="Kumar D."/>
            <person name="Ravi V."/>
            <person name="Vij S."/>
            <person name="Kapur A."/>
            <person name="Khurana P."/>
            <person name="Khurana P."/>
            <person name="Khurana J.P."/>
            <person name="Tyagi A.K."/>
            <person name="Gaikwad K."/>
            <person name="Singh A."/>
            <person name="Dalal V."/>
            <person name="Srivastava S."/>
            <person name="Dixit A."/>
            <person name="Pal A.K."/>
            <person name="Ghazi I.A."/>
            <person name="Yadav M."/>
            <person name="Pandit A."/>
            <person name="Bhargava A."/>
            <person name="Sureshbabu K."/>
            <person name="Batra K."/>
            <person name="Sharma T.R."/>
            <person name="Mohapatra T."/>
            <person name="Singh N.K."/>
            <person name="Messing J."/>
            <person name="Nelson A.B."/>
            <person name="Fuks G."/>
            <person name="Kavchok S."/>
            <person name="Keizer G."/>
            <person name="Linton E."/>
            <person name="Llaca V."/>
            <person name="Song R."/>
            <person name="Tanyolac B."/>
            <person name="Young S."/>
            <person name="Ho-Il K."/>
            <person name="Hahn J.H."/>
            <person name="Sangsakoo G."/>
            <person name="Vanavichit A."/>
            <person name="de Mattos Luiz.A.T."/>
            <person name="Zimmer P.D."/>
            <person name="Malone G."/>
            <person name="Dellagostin O."/>
            <person name="de Oliveira A.C."/>
            <person name="Bevan M."/>
            <person name="Bancroft I."/>
            <person name="Minx P."/>
            <person name="Cordum H."/>
            <person name="Wilson R."/>
            <person name="Cheng Z."/>
            <person name="Jin W."/>
            <person name="Jiang J."/>
            <person name="Leong S.A."/>
            <person name="Iwama H."/>
            <person name="Gojobori T."/>
            <person name="Itoh T."/>
            <person name="Niimura Y."/>
            <person name="Fujii Y."/>
            <person name="Habara T."/>
            <person name="Sakai H."/>
            <person name="Sato Y."/>
            <person name="Wilson G."/>
            <person name="Kumar K."/>
            <person name="McCouch S."/>
            <person name="Juretic N."/>
            <person name="Hoen D."/>
            <person name="Wright S."/>
            <person name="Bruskiewich R."/>
            <person name="Bureau T."/>
            <person name="Miyao A."/>
            <person name="Hirochika H."/>
            <person name="Nishikawa T."/>
            <person name="Kadowaki K."/>
            <person name="Sugiura M."/>
            <person name="Burr B."/>
            <person name="Sasaki T."/>
        </authorList>
    </citation>
    <scope>NUCLEOTIDE SEQUENCE [LARGE SCALE GENOMIC DNA]</scope>
    <source>
        <strain evidence="3">cv. Nipponbare</strain>
    </source>
</reference>
<reference evidence="2" key="3">
    <citation type="journal article" date="2006" name="Nucleic Acids Res.">
        <title>The Rice Annotation Project Database (RAP-DB): hub for Oryza sativa ssp. japonica genome information.</title>
        <authorList>
            <person name="Ohyanagi H."/>
            <person name="Tanaka T."/>
            <person name="Sakai H."/>
            <person name="Shigemoto Y."/>
            <person name="Yamaguchi K."/>
            <person name="Habara T."/>
            <person name="Fujii Y."/>
            <person name="Antonio B.A."/>
            <person name="Nagamura Y."/>
            <person name="Imanishi T."/>
            <person name="Ikeo K."/>
            <person name="Itoh T."/>
            <person name="Gojobori T."/>
            <person name="Sasaki T."/>
        </authorList>
    </citation>
    <scope>NUCLEOTIDE SEQUENCE</scope>
</reference>
<name>Q6YZV6_ORYSJ</name>
<gene>
    <name evidence="2" type="ordered locus">Os08g0520700</name>
    <name evidence="1" type="ORF">OJ1003_A09.20</name>
</gene>